<dbReference type="GO" id="GO:0046872">
    <property type="term" value="F:metal ion binding"/>
    <property type="evidence" value="ECO:0007669"/>
    <property type="project" value="UniProtKB-KW"/>
</dbReference>
<dbReference type="PROSITE" id="PS51449">
    <property type="entry name" value="MTTASE_N"/>
    <property type="match status" value="1"/>
</dbReference>
<feature type="binding site" evidence="8">
    <location>
        <position position="182"/>
    </location>
    <ligand>
        <name>[4Fe-4S] cluster</name>
        <dbReference type="ChEBI" id="CHEBI:49883"/>
        <label>2</label>
        <note>4Fe-4S-S-AdoMet</note>
    </ligand>
</feature>
<comment type="cofactor">
    <cofactor evidence="8">
        <name>[4Fe-4S] cluster</name>
        <dbReference type="ChEBI" id="CHEBI:49883"/>
    </cofactor>
    <text evidence="8">Binds 2 [4Fe-4S] clusters. One cluster is coordinated with 3 cysteines and an exchangeable S-adenosyl-L-methionine.</text>
</comment>
<keyword evidence="5 8" id="KW-0479">Metal-binding</keyword>
<dbReference type="GO" id="GO:0006400">
    <property type="term" value="P:tRNA modification"/>
    <property type="evidence" value="ECO:0007669"/>
    <property type="project" value="InterPro"/>
</dbReference>
<comment type="subcellular location">
    <subcellularLocation>
        <location evidence="8">Cytoplasm</location>
    </subcellularLocation>
</comment>
<feature type="domain" description="Radical SAM core" evidence="12">
    <location>
        <begin position="164"/>
        <end position="394"/>
    </location>
</feature>
<dbReference type="EC" id="2.8.4.4" evidence="8"/>
<dbReference type="AlphaFoldDB" id="A0A4R7D3P0"/>
<dbReference type="Gene3D" id="3.80.30.20">
    <property type="entry name" value="tm_1862 like domain"/>
    <property type="match status" value="1"/>
</dbReference>
<dbReference type="FunFam" id="3.80.30.20:FF:000001">
    <property type="entry name" value="tRNA-2-methylthio-N(6)-dimethylallyladenosine synthase 2"/>
    <property type="match status" value="1"/>
</dbReference>
<dbReference type="SFLD" id="SFLDF00274">
    <property type="entry name" value="ribosomal_protein_S12_methylth"/>
    <property type="match status" value="1"/>
</dbReference>
<keyword evidence="3 8" id="KW-0808">Transferase</keyword>
<evidence type="ECO:0000256" key="1">
    <source>
        <dbReference type="ARBA" id="ARBA00022485"/>
    </source>
</evidence>
<gene>
    <name evidence="8" type="primary">rimO</name>
    <name evidence="13" type="ORF">B0I21_103433</name>
</gene>
<dbReference type="InterPro" id="IPR006638">
    <property type="entry name" value="Elp3/MiaA/NifB-like_rSAM"/>
</dbReference>
<keyword evidence="14" id="KW-1185">Reference proteome</keyword>
<feature type="binding site" evidence="8">
    <location>
        <position position="44"/>
    </location>
    <ligand>
        <name>[4Fe-4S] cluster</name>
        <dbReference type="ChEBI" id="CHEBI:49883"/>
        <label>1</label>
    </ligand>
</feature>
<dbReference type="InterPro" id="IPR005840">
    <property type="entry name" value="Ribosomal_uS12_MeSTrfase_RimO"/>
</dbReference>
<evidence type="ECO:0000313" key="14">
    <source>
        <dbReference type="Proteomes" id="UP000294752"/>
    </source>
</evidence>
<feature type="region of interest" description="Disordered" evidence="9">
    <location>
        <begin position="1"/>
        <end position="22"/>
    </location>
</feature>
<evidence type="ECO:0000256" key="3">
    <source>
        <dbReference type="ARBA" id="ARBA00022679"/>
    </source>
</evidence>
<dbReference type="InterPro" id="IPR012340">
    <property type="entry name" value="NA-bd_OB-fold"/>
</dbReference>
<sequence>MRIRSDACRKAGSPNAEEKKMKTKYAKVASPVSKPRVNVVTLGCSKNIHDSEVLMGQLKGNQMEVVHEASNIRAHDIVVINTCGFIDNAKQESIDTILQYSALKDQGKVNKVIVTGCLSERYKPELQAEIPNVDAYFGTNDLPELLSTLGADYRHELLGERLLTTPSHFSYFKIAEGCNRPCSFCAIPLMRGKHVSKSIDDLVKEAKFLVSNGTKELILIAQDLTYYGLDIYGKRNLADLMRHLSDVDGIEWIRLQYAYPSGFPMDILDAMNERSNICNYLDMPLQHISDNMLKSMRRGTSKQKQIDLVNQIRDKVPDIALRTTLICGYPGETEQDFEEMLEWVEASRFDRLGCFTYSHEEKTHAFSLVDDIAEEVKESRVEQIMEVQQGISFEKNQNKIGNTYNVLIDRLDGDYFIGRTEYDSPEVDNEVVLNAKDNYARIGDFVQVHIDRAEDFDLYGTVIK</sequence>
<dbReference type="Pfam" id="PF00919">
    <property type="entry name" value="UPF0004"/>
    <property type="match status" value="1"/>
</dbReference>
<dbReference type="GO" id="GO:0035599">
    <property type="term" value="F:aspartic acid methylthiotransferase activity"/>
    <property type="evidence" value="ECO:0007669"/>
    <property type="project" value="TreeGrafter"/>
</dbReference>
<protein>
    <recommendedName>
        <fullName evidence="8">Ribosomal protein uS12 methylthiotransferase RimO</fullName>
        <shortName evidence="8">uS12 MTTase</shortName>
        <shortName evidence="8">uS12 methylthiotransferase</shortName>
        <ecNumber evidence="8">2.8.4.4</ecNumber>
    </recommendedName>
    <alternativeName>
        <fullName evidence="8">Ribosomal protein uS12 (aspartate-C(3))-methylthiotransferase</fullName>
    </alternativeName>
    <alternativeName>
        <fullName evidence="8">Ribosome maturation factor RimO</fullName>
    </alternativeName>
</protein>
<dbReference type="SMART" id="SM00729">
    <property type="entry name" value="Elp3"/>
    <property type="match status" value="1"/>
</dbReference>
<keyword evidence="6 8" id="KW-0408">Iron</keyword>
<dbReference type="InterPro" id="IPR038135">
    <property type="entry name" value="Methylthiotransferase_N_sf"/>
</dbReference>
<reference evidence="13 14" key="1">
    <citation type="submission" date="2019-03" db="EMBL/GenBank/DDBJ databases">
        <title>Genomic Encyclopedia of Type Strains, Phase III (KMG-III): the genomes of soil and plant-associated and newly described type strains.</title>
        <authorList>
            <person name="Whitman W."/>
        </authorList>
    </citation>
    <scope>NUCLEOTIDE SEQUENCE [LARGE SCALE GENOMIC DNA]</scope>
    <source>
        <strain evidence="13 14">CGMCC 1.12801</strain>
    </source>
</reference>
<evidence type="ECO:0000313" key="13">
    <source>
        <dbReference type="EMBL" id="TDS14932.1"/>
    </source>
</evidence>
<feature type="binding site" evidence="8">
    <location>
        <position position="117"/>
    </location>
    <ligand>
        <name>[4Fe-4S] cluster</name>
        <dbReference type="ChEBI" id="CHEBI:49883"/>
        <label>1</label>
    </ligand>
</feature>
<evidence type="ECO:0000256" key="2">
    <source>
        <dbReference type="ARBA" id="ARBA00022490"/>
    </source>
</evidence>
<dbReference type="PROSITE" id="PS50926">
    <property type="entry name" value="TRAM"/>
    <property type="match status" value="1"/>
</dbReference>
<feature type="binding site" evidence="8">
    <location>
        <position position="83"/>
    </location>
    <ligand>
        <name>[4Fe-4S] cluster</name>
        <dbReference type="ChEBI" id="CHEBI:49883"/>
        <label>1</label>
    </ligand>
</feature>
<dbReference type="SFLD" id="SFLDG01061">
    <property type="entry name" value="methylthiotransferase"/>
    <property type="match status" value="1"/>
</dbReference>
<evidence type="ECO:0000256" key="8">
    <source>
        <dbReference type="HAMAP-Rule" id="MF_01865"/>
    </source>
</evidence>
<evidence type="ECO:0000256" key="9">
    <source>
        <dbReference type="SAM" id="MobiDB-lite"/>
    </source>
</evidence>
<keyword evidence="2 8" id="KW-0963">Cytoplasm</keyword>
<dbReference type="GO" id="GO:0051539">
    <property type="term" value="F:4 iron, 4 sulfur cluster binding"/>
    <property type="evidence" value="ECO:0007669"/>
    <property type="project" value="UniProtKB-UniRule"/>
</dbReference>
<dbReference type="InterPro" id="IPR013848">
    <property type="entry name" value="Methylthiotransferase_N"/>
</dbReference>
<accession>A0A4R7D3P0</accession>
<dbReference type="PANTHER" id="PTHR43837">
    <property type="entry name" value="RIBOSOMAL PROTEIN S12 METHYLTHIOTRANSFERASE RIMO"/>
    <property type="match status" value="1"/>
</dbReference>
<comment type="similarity">
    <text evidence="8">Belongs to the methylthiotransferase family. RimO subfamily.</text>
</comment>
<keyword evidence="7 8" id="KW-0411">Iron-sulfur</keyword>
<evidence type="ECO:0000259" key="11">
    <source>
        <dbReference type="PROSITE" id="PS51449"/>
    </source>
</evidence>
<proteinExistence type="inferred from homology"/>
<feature type="binding site" evidence="8">
    <location>
        <position position="178"/>
    </location>
    <ligand>
        <name>[4Fe-4S] cluster</name>
        <dbReference type="ChEBI" id="CHEBI:49883"/>
        <label>2</label>
        <note>4Fe-4S-S-AdoMet</note>
    </ligand>
</feature>
<dbReference type="Pfam" id="PF18693">
    <property type="entry name" value="TRAM_2"/>
    <property type="match status" value="1"/>
</dbReference>
<dbReference type="GO" id="GO:0005840">
    <property type="term" value="C:ribosome"/>
    <property type="evidence" value="ECO:0007669"/>
    <property type="project" value="UniProtKB-KW"/>
</dbReference>
<dbReference type="SFLD" id="SFLDS00029">
    <property type="entry name" value="Radical_SAM"/>
    <property type="match status" value="1"/>
</dbReference>
<name>A0A4R7D3P0_9SPHI</name>
<keyword evidence="4 8" id="KW-0949">S-adenosyl-L-methionine</keyword>
<evidence type="ECO:0000259" key="10">
    <source>
        <dbReference type="PROSITE" id="PS50926"/>
    </source>
</evidence>
<dbReference type="InterPro" id="IPR005839">
    <property type="entry name" value="Methylthiotransferase"/>
</dbReference>
<feature type="binding site" evidence="8">
    <location>
        <position position="185"/>
    </location>
    <ligand>
        <name>[4Fe-4S] cluster</name>
        <dbReference type="ChEBI" id="CHEBI:49883"/>
        <label>2</label>
        <note>4Fe-4S-S-AdoMet</note>
    </ligand>
</feature>
<dbReference type="NCBIfam" id="TIGR00089">
    <property type="entry name" value="MiaB/RimO family radical SAM methylthiotransferase"/>
    <property type="match status" value="1"/>
</dbReference>
<dbReference type="InterPro" id="IPR023404">
    <property type="entry name" value="rSAM_horseshoe"/>
</dbReference>
<dbReference type="CDD" id="cd01335">
    <property type="entry name" value="Radical_SAM"/>
    <property type="match status" value="1"/>
</dbReference>
<comment type="catalytic activity">
    <reaction evidence="8">
        <text>L-aspartate(89)-[ribosomal protein uS12]-hydrogen + (sulfur carrier)-SH + AH2 + 2 S-adenosyl-L-methionine = 3-methylsulfanyl-L-aspartate(89)-[ribosomal protein uS12]-hydrogen + (sulfur carrier)-H + 5'-deoxyadenosine + L-methionine + A + S-adenosyl-L-homocysteine + 2 H(+)</text>
        <dbReference type="Rhea" id="RHEA:37087"/>
        <dbReference type="Rhea" id="RHEA-COMP:10460"/>
        <dbReference type="Rhea" id="RHEA-COMP:10461"/>
        <dbReference type="Rhea" id="RHEA-COMP:14737"/>
        <dbReference type="Rhea" id="RHEA-COMP:14739"/>
        <dbReference type="ChEBI" id="CHEBI:13193"/>
        <dbReference type="ChEBI" id="CHEBI:15378"/>
        <dbReference type="ChEBI" id="CHEBI:17319"/>
        <dbReference type="ChEBI" id="CHEBI:17499"/>
        <dbReference type="ChEBI" id="CHEBI:29917"/>
        <dbReference type="ChEBI" id="CHEBI:29961"/>
        <dbReference type="ChEBI" id="CHEBI:57844"/>
        <dbReference type="ChEBI" id="CHEBI:57856"/>
        <dbReference type="ChEBI" id="CHEBI:59789"/>
        <dbReference type="ChEBI" id="CHEBI:64428"/>
        <dbReference type="ChEBI" id="CHEBI:73599"/>
        <dbReference type="EC" id="2.8.4.4"/>
    </reaction>
</comment>
<feature type="domain" description="MTTase N-terminal" evidence="11">
    <location>
        <begin position="35"/>
        <end position="154"/>
    </location>
</feature>
<dbReference type="PROSITE" id="PS51918">
    <property type="entry name" value="RADICAL_SAM"/>
    <property type="match status" value="1"/>
</dbReference>
<comment type="function">
    <text evidence="8">Catalyzes the methylthiolation of an aspartic acid residue of ribosomal protein uS12.</text>
</comment>
<dbReference type="SFLD" id="SFLDG01082">
    <property type="entry name" value="B12-binding_domain_containing"/>
    <property type="match status" value="1"/>
</dbReference>
<evidence type="ECO:0000256" key="5">
    <source>
        <dbReference type="ARBA" id="ARBA00022723"/>
    </source>
</evidence>
<keyword evidence="13" id="KW-0687">Ribonucleoprotein</keyword>
<dbReference type="EMBL" id="SNZV01000003">
    <property type="protein sequence ID" value="TDS14932.1"/>
    <property type="molecule type" value="Genomic_DNA"/>
</dbReference>
<organism evidence="13 14">
    <name type="scientific">Sphingobacterium paludis</name>
    <dbReference type="NCBI Taxonomy" id="1476465"/>
    <lineage>
        <taxon>Bacteria</taxon>
        <taxon>Pseudomonadati</taxon>
        <taxon>Bacteroidota</taxon>
        <taxon>Sphingobacteriia</taxon>
        <taxon>Sphingobacteriales</taxon>
        <taxon>Sphingobacteriaceae</taxon>
        <taxon>Sphingobacterium</taxon>
    </lineage>
</organism>
<dbReference type="InterPro" id="IPR002792">
    <property type="entry name" value="TRAM_dom"/>
</dbReference>
<feature type="domain" description="TRAM" evidence="10">
    <location>
        <begin position="397"/>
        <end position="464"/>
    </location>
</feature>
<evidence type="ECO:0000256" key="4">
    <source>
        <dbReference type="ARBA" id="ARBA00022691"/>
    </source>
</evidence>
<dbReference type="InterPro" id="IPR058240">
    <property type="entry name" value="rSAM_sf"/>
</dbReference>
<evidence type="ECO:0000256" key="6">
    <source>
        <dbReference type="ARBA" id="ARBA00023004"/>
    </source>
</evidence>
<evidence type="ECO:0000259" key="12">
    <source>
        <dbReference type="PROSITE" id="PS51918"/>
    </source>
</evidence>
<dbReference type="Pfam" id="PF04055">
    <property type="entry name" value="Radical_SAM"/>
    <property type="match status" value="1"/>
</dbReference>
<dbReference type="SUPFAM" id="SSF102114">
    <property type="entry name" value="Radical SAM enzymes"/>
    <property type="match status" value="1"/>
</dbReference>
<dbReference type="PANTHER" id="PTHR43837:SF1">
    <property type="entry name" value="RIBOSOMAL PROTEIN US12 METHYLTHIOTRANSFERASE RIMO"/>
    <property type="match status" value="1"/>
</dbReference>
<dbReference type="InterPro" id="IPR007197">
    <property type="entry name" value="rSAM"/>
</dbReference>
<dbReference type="GO" id="GO:0103039">
    <property type="term" value="F:protein methylthiotransferase activity"/>
    <property type="evidence" value="ECO:0007669"/>
    <property type="project" value="UniProtKB-EC"/>
</dbReference>
<evidence type="ECO:0000256" key="7">
    <source>
        <dbReference type="ARBA" id="ARBA00023014"/>
    </source>
</evidence>
<keyword evidence="1 8" id="KW-0004">4Fe-4S</keyword>
<dbReference type="NCBIfam" id="TIGR01125">
    <property type="entry name" value="30S ribosomal protein S12 methylthiotransferase RimO"/>
    <property type="match status" value="1"/>
</dbReference>
<comment type="caution">
    <text evidence="13">The sequence shown here is derived from an EMBL/GenBank/DDBJ whole genome shotgun (WGS) entry which is preliminary data.</text>
</comment>
<dbReference type="Proteomes" id="UP000294752">
    <property type="component" value="Unassembled WGS sequence"/>
</dbReference>
<dbReference type="HAMAP" id="MF_01865">
    <property type="entry name" value="MTTase_RimO"/>
    <property type="match status" value="1"/>
</dbReference>
<dbReference type="GO" id="GO:0005829">
    <property type="term" value="C:cytosol"/>
    <property type="evidence" value="ECO:0007669"/>
    <property type="project" value="TreeGrafter"/>
</dbReference>
<dbReference type="Gene3D" id="3.40.50.12160">
    <property type="entry name" value="Methylthiotransferase, N-terminal domain"/>
    <property type="match status" value="1"/>
</dbReference>
<keyword evidence="13" id="KW-0689">Ribosomal protein</keyword>
<dbReference type="Gene3D" id="2.40.50.140">
    <property type="entry name" value="Nucleic acid-binding proteins"/>
    <property type="match status" value="1"/>
</dbReference>